<feature type="binding site" evidence="4">
    <location>
        <position position="32"/>
    </location>
    <ligand>
        <name>NAD(+)</name>
        <dbReference type="ChEBI" id="CHEBI:57540"/>
    </ligand>
</feature>
<feature type="binding site" evidence="4 5">
    <location>
        <position position="144"/>
    </location>
    <ligand>
        <name>Zn(2+)</name>
        <dbReference type="ChEBI" id="CHEBI:29105"/>
    </ligand>
</feature>
<dbReference type="InterPro" id="IPR029035">
    <property type="entry name" value="DHS-like_NAD/FAD-binding_dom"/>
</dbReference>
<dbReference type="InterPro" id="IPR026590">
    <property type="entry name" value="Ssirtuin_cat_dom"/>
</dbReference>
<dbReference type="Gene3D" id="3.40.50.1220">
    <property type="entry name" value="TPP-binding domain"/>
    <property type="match status" value="1"/>
</dbReference>
<dbReference type="PANTHER" id="PTHR11085">
    <property type="entry name" value="NAD-DEPENDENT PROTEIN DEACYLASE SIRTUIN-5, MITOCHONDRIAL-RELATED"/>
    <property type="match status" value="1"/>
</dbReference>
<feature type="binding site" evidence="4">
    <location>
        <position position="33"/>
    </location>
    <ligand>
        <name>NAD(+)</name>
        <dbReference type="ChEBI" id="CHEBI:57540"/>
    </ligand>
</feature>
<dbReference type="GO" id="GO:0017136">
    <property type="term" value="F:histone deacetylase activity, NAD-dependent"/>
    <property type="evidence" value="ECO:0007669"/>
    <property type="project" value="TreeGrafter"/>
</dbReference>
<keyword evidence="3 4" id="KW-0520">NAD</keyword>
<dbReference type="PROSITE" id="PS50305">
    <property type="entry name" value="SIRTUIN"/>
    <property type="match status" value="1"/>
</dbReference>
<feature type="binding site" evidence="4">
    <location>
        <position position="99"/>
    </location>
    <ligand>
        <name>nicotinamide</name>
        <dbReference type="ChEBI" id="CHEBI:17154"/>
    </ligand>
</feature>
<keyword evidence="4 5" id="KW-0862">Zinc</keyword>
<dbReference type="NCBIfam" id="NF001752">
    <property type="entry name" value="PRK00481.1-1"/>
    <property type="match status" value="1"/>
</dbReference>
<dbReference type="PANTHER" id="PTHR11085:SF4">
    <property type="entry name" value="NAD-DEPENDENT PROTEIN DEACYLASE"/>
    <property type="match status" value="1"/>
</dbReference>
<dbReference type="HAMAP" id="MF_01968">
    <property type="entry name" value="Sirtuin_ClassU"/>
    <property type="match status" value="1"/>
</dbReference>
<comment type="catalytic activity">
    <reaction evidence="4">
        <text>N(6)-acetyl-L-lysyl-[protein] + NAD(+) + H2O = 2''-O-acetyl-ADP-D-ribose + nicotinamide + L-lysyl-[protein]</text>
        <dbReference type="Rhea" id="RHEA:43636"/>
        <dbReference type="Rhea" id="RHEA-COMP:9752"/>
        <dbReference type="Rhea" id="RHEA-COMP:10731"/>
        <dbReference type="ChEBI" id="CHEBI:15377"/>
        <dbReference type="ChEBI" id="CHEBI:17154"/>
        <dbReference type="ChEBI" id="CHEBI:29969"/>
        <dbReference type="ChEBI" id="CHEBI:57540"/>
        <dbReference type="ChEBI" id="CHEBI:61930"/>
        <dbReference type="ChEBI" id="CHEBI:83767"/>
        <dbReference type="EC" id="2.3.1.286"/>
    </reaction>
</comment>
<comment type="cofactor">
    <cofactor evidence="4">
        <name>Zn(2+)</name>
        <dbReference type="ChEBI" id="CHEBI:29105"/>
    </cofactor>
    <text evidence="4">Binds 1 zinc ion per subunit.</text>
</comment>
<dbReference type="NCBIfam" id="NF001753">
    <property type="entry name" value="PRK00481.1-3"/>
    <property type="match status" value="1"/>
</dbReference>
<dbReference type="InterPro" id="IPR003000">
    <property type="entry name" value="Sirtuin"/>
</dbReference>
<sequence>MYEELKNIIKKSNNIVFFGGAGVSTESNIPDFRSATGLYAHSPEYLLSRTYFDSNTEEFYKFYKENLIFKDAEPNDAHYALAKLEELGKLKAVITQNIDGLHQKAGSKKVYELHGSVIRNYCMKCNEYHDLDYIISFKETVPRCRKCGGLVKPDVTLYEEMLDMDVFGGAIDCISKADVLIVGGTSLVVYPAASLVEYYKGSKLVLINKGATSYDNKASLVIDARIGEVLKEVTREL</sequence>
<feature type="binding site" evidence="4">
    <location>
        <position position="21"/>
    </location>
    <ligand>
        <name>NAD(+)</name>
        <dbReference type="ChEBI" id="CHEBI:57540"/>
    </ligand>
</feature>
<feature type="binding site" evidence="4">
    <location>
        <position position="114"/>
    </location>
    <ligand>
        <name>NAD(+)</name>
        <dbReference type="ChEBI" id="CHEBI:57540"/>
    </ligand>
</feature>
<dbReference type="SUPFAM" id="SSF52467">
    <property type="entry name" value="DHS-like NAD/FAD-binding domain"/>
    <property type="match status" value="1"/>
</dbReference>
<evidence type="ECO:0000313" key="7">
    <source>
        <dbReference type="EMBL" id="ADO82120.1"/>
    </source>
</evidence>
<name>E3HAW9_ILYPC</name>
<evidence type="ECO:0000256" key="5">
    <source>
        <dbReference type="PROSITE-ProRule" id="PRU00236"/>
    </source>
</evidence>
<dbReference type="CDD" id="cd01407">
    <property type="entry name" value="SIR2-fam"/>
    <property type="match status" value="1"/>
</dbReference>
<dbReference type="Pfam" id="PF02146">
    <property type="entry name" value="SIR2"/>
    <property type="match status" value="1"/>
</dbReference>
<gene>
    <name evidence="4" type="primary">cobB</name>
    <name evidence="7" type="ordered locus">Ilyop_0331</name>
</gene>
<dbReference type="GO" id="GO:0005737">
    <property type="term" value="C:cytoplasm"/>
    <property type="evidence" value="ECO:0007669"/>
    <property type="project" value="UniProtKB-SubCell"/>
</dbReference>
<dbReference type="STRING" id="572544.Ilyop_0331"/>
<feature type="domain" description="Deacetylase sirtuin-type" evidence="6">
    <location>
        <begin position="1"/>
        <end position="237"/>
    </location>
</feature>
<feature type="binding site" evidence="4">
    <location>
        <position position="226"/>
    </location>
    <ligand>
        <name>NAD(+)</name>
        <dbReference type="ChEBI" id="CHEBI:57540"/>
    </ligand>
</feature>
<proteinExistence type="inferred from homology"/>
<feature type="binding site" evidence="4">
    <location>
        <position position="210"/>
    </location>
    <ligand>
        <name>NAD(+)</name>
        <dbReference type="ChEBI" id="CHEBI:57540"/>
    </ligand>
</feature>
<reference evidence="7 8" key="1">
    <citation type="journal article" date="2010" name="Stand. Genomic Sci.">
        <title>Complete genome sequence of Ilyobacter polytropus type strain (CuHbu1).</title>
        <authorList>
            <person name="Sikorski J."/>
            <person name="Chertkov O."/>
            <person name="Lapidus A."/>
            <person name="Nolan M."/>
            <person name="Lucas S."/>
            <person name="Del Rio T.G."/>
            <person name="Tice H."/>
            <person name="Cheng J.F."/>
            <person name="Tapia R."/>
            <person name="Han C."/>
            <person name="Goodwin L."/>
            <person name="Pitluck S."/>
            <person name="Liolios K."/>
            <person name="Ivanova N."/>
            <person name="Mavromatis K."/>
            <person name="Mikhailova N."/>
            <person name="Pati A."/>
            <person name="Chen A."/>
            <person name="Palaniappan K."/>
            <person name="Land M."/>
            <person name="Hauser L."/>
            <person name="Chang Y.J."/>
            <person name="Jeffries C.D."/>
            <person name="Brambilla E."/>
            <person name="Yasawong M."/>
            <person name="Rohde M."/>
            <person name="Pukall R."/>
            <person name="Spring S."/>
            <person name="Goker M."/>
            <person name="Woyke T."/>
            <person name="Bristow J."/>
            <person name="Eisen J.A."/>
            <person name="Markowitz V."/>
            <person name="Hugenholtz P."/>
            <person name="Kyrpides N.C."/>
            <person name="Klenk H.P."/>
        </authorList>
    </citation>
    <scope>NUCLEOTIDE SEQUENCE [LARGE SCALE GENOMIC DNA]</scope>
    <source>
        <strain evidence="8">ATCC 51220 / DSM 2926 / LMG 16218 / CuHBu1</strain>
    </source>
</reference>
<dbReference type="KEGG" id="ipo:Ilyop_0331"/>
<evidence type="ECO:0000313" key="8">
    <source>
        <dbReference type="Proteomes" id="UP000006875"/>
    </source>
</evidence>
<feature type="binding site" evidence="4 5">
    <location>
        <position position="122"/>
    </location>
    <ligand>
        <name>Zn(2+)</name>
        <dbReference type="ChEBI" id="CHEBI:29105"/>
    </ligand>
</feature>
<feature type="binding site" evidence="4">
    <location>
        <position position="185"/>
    </location>
    <ligand>
        <name>NAD(+)</name>
        <dbReference type="ChEBI" id="CHEBI:57540"/>
    </ligand>
</feature>
<comment type="subcellular location">
    <subcellularLocation>
        <location evidence="4">Cytoplasm</location>
    </subcellularLocation>
</comment>
<evidence type="ECO:0000256" key="3">
    <source>
        <dbReference type="ARBA" id="ARBA00023027"/>
    </source>
</evidence>
<evidence type="ECO:0000256" key="2">
    <source>
        <dbReference type="ARBA" id="ARBA00022679"/>
    </source>
</evidence>
<keyword evidence="8" id="KW-1185">Reference proteome</keyword>
<dbReference type="InterPro" id="IPR050134">
    <property type="entry name" value="NAD-dep_sirtuin_deacylases"/>
</dbReference>
<keyword evidence="4 5" id="KW-0479">Metal-binding</keyword>
<dbReference type="InterPro" id="IPR028628">
    <property type="entry name" value="Sirtuin_class_U"/>
</dbReference>
<comment type="function">
    <text evidence="4">NAD-dependent protein deacetylase which modulates the activities of several enzymes which are inactive in their acetylated form.</text>
</comment>
<feature type="binding site" evidence="4">
    <location>
        <position position="99"/>
    </location>
    <ligand>
        <name>NAD(+)</name>
        <dbReference type="ChEBI" id="CHEBI:57540"/>
    </ligand>
</feature>
<feature type="binding site" evidence="4">
    <location>
        <position position="208"/>
    </location>
    <ligand>
        <name>NAD(+)</name>
        <dbReference type="ChEBI" id="CHEBI:57540"/>
    </ligand>
</feature>
<evidence type="ECO:0000259" key="6">
    <source>
        <dbReference type="PROSITE" id="PS50305"/>
    </source>
</evidence>
<comment type="similarity">
    <text evidence="4">Belongs to the sirtuin family. Class U subfamily.</text>
</comment>
<keyword evidence="2 4" id="KW-0808">Transferase</keyword>
<dbReference type="EC" id="2.3.1.286" evidence="4"/>
<dbReference type="RefSeq" id="WP_013386790.1">
    <property type="nucleotide sequence ID" value="NC_014632.1"/>
</dbReference>
<dbReference type="eggNOG" id="COG0846">
    <property type="taxonomic scope" value="Bacteria"/>
</dbReference>
<accession>E3HAW9</accession>
<dbReference type="AlphaFoldDB" id="E3HAW9"/>
<comment type="caution">
    <text evidence="4">Lacks conserved residue(s) required for the propagation of feature annotation.</text>
</comment>
<feature type="active site" description="Proton acceptor" evidence="4 5">
    <location>
        <position position="114"/>
    </location>
</feature>
<dbReference type="InterPro" id="IPR026591">
    <property type="entry name" value="Sirtuin_cat_small_dom_sf"/>
</dbReference>
<dbReference type="OrthoDB" id="9800582at2"/>
<organism evidence="7 8">
    <name type="scientific">Ilyobacter polytropus (strain ATCC 51220 / DSM 2926 / LMG 16218 / CuHBu1)</name>
    <dbReference type="NCBI Taxonomy" id="572544"/>
    <lineage>
        <taxon>Bacteria</taxon>
        <taxon>Fusobacteriati</taxon>
        <taxon>Fusobacteriota</taxon>
        <taxon>Fusobacteriia</taxon>
        <taxon>Fusobacteriales</taxon>
        <taxon>Fusobacteriaceae</taxon>
        <taxon>Ilyobacter</taxon>
    </lineage>
</organism>
<keyword evidence="1 4" id="KW-0963">Cytoplasm</keyword>
<feature type="binding site" evidence="4">
    <location>
        <position position="98"/>
    </location>
    <ligand>
        <name>NAD(+)</name>
        <dbReference type="ChEBI" id="CHEBI:57540"/>
    </ligand>
</feature>
<dbReference type="EMBL" id="CP002281">
    <property type="protein sequence ID" value="ADO82120.1"/>
    <property type="molecule type" value="Genomic_DNA"/>
</dbReference>
<dbReference type="GO" id="GO:0008270">
    <property type="term" value="F:zinc ion binding"/>
    <property type="evidence" value="ECO:0007669"/>
    <property type="project" value="UniProtKB-UniRule"/>
</dbReference>
<protein>
    <recommendedName>
        <fullName evidence="4">NAD-dependent protein deacetylase</fullName>
        <ecNumber evidence="4">2.3.1.286</ecNumber>
    </recommendedName>
    <alternativeName>
        <fullName evidence="4">Regulatory protein SIR2 homolog</fullName>
    </alternativeName>
</protein>
<feature type="binding site" evidence="4">
    <location>
        <position position="96"/>
    </location>
    <ligand>
        <name>NAD(+)</name>
        <dbReference type="ChEBI" id="CHEBI:57540"/>
    </ligand>
</feature>
<feature type="binding site" evidence="4 5">
    <location>
        <position position="125"/>
    </location>
    <ligand>
        <name>Zn(2+)</name>
        <dbReference type="ChEBI" id="CHEBI:29105"/>
    </ligand>
</feature>
<evidence type="ECO:0000256" key="4">
    <source>
        <dbReference type="HAMAP-Rule" id="MF_01968"/>
    </source>
</evidence>
<feature type="binding site" evidence="4">
    <location>
        <position position="32"/>
    </location>
    <ligand>
        <name>nicotinamide</name>
        <dbReference type="ChEBI" id="CHEBI:17154"/>
    </ligand>
</feature>
<dbReference type="GO" id="GO:0070403">
    <property type="term" value="F:NAD+ binding"/>
    <property type="evidence" value="ECO:0007669"/>
    <property type="project" value="UniProtKB-UniRule"/>
</dbReference>
<dbReference type="Proteomes" id="UP000006875">
    <property type="component" value="Chromosome"/>
</dbReference>
<dbReference type="Gene3D" id="3.30.1600.10">
    <property type="entry name" value="SIR2/SIRT2 'Small Domain"/>
    <property type="match status" value="1"/>
</dbReference>
<feature type="binding site" evidence="4">
    <location>
        <position position="98"/>
    </location>
    <ligand>
        <name>nicotinamide</name>
        <dbReference type="ChEBI" id="CHEBI:17154"/>
    </ligand>
</feature>
<feature type="binding site" evidence="4">
    <location>
        <position position="186"/>
    </location>
    <ligand>
        <name>NAD(+)</name>
        <dbReference type="ChEBI" id="CHEBI:57540"/>
    </ligand>
</feature>
<feature type="binding site" evidence="4 5">
    <location>
        <position position="147"/>
    </location>
    <ligand>
        <name>Zn(2+)</name>
        <dbReference type="ChEBI" id="CHEBI:29105"/>
    </ligand>
</feature>
<dbReference type="HOGENOM" id="CLU_023643_3_0_0"/>
<evidence type="ECO:0000256" key="1">
    <source>
        <dbReference type="ARBA" id="ARBA00022490"/>
    </source>
</evidence>
<feature type="binding site" evidence="4">
    <location>
        <position position="25"/>
    </location>
    <ligand>
        <name>NAD(+)</name>
        <dbReference type="ChEBI" id="CHEBI:57540"/>
    </ligand>
</feature>